<evidence type="ECO:0000256" key="1">
    <source>
        <dbReference type="ARBA" id="ARBA00022559"/>
    </source>
</evidence>
<feature type="signal peptide" evidence="3">
    <location>
        <begin position="1"/>
        <end position="17"/>
    </location>
</feature>
<evidence type="ECO:0000256" key="3">
    <source>
        <dbReference type="SAM" id="SignalP"/>
    </source>
</evidence>
<dbReference type="GO" id="GO:0004601">
    <property type="term" value="F:peroxidase activity"/>
    <property type="evidence" value="ECO:0007669"/>
    <property type="project" value="UniProtKB-KW"/>
</dbReference>
<dbReference type="PRINTS" id="PR00457">
    <property type="entry name" value="ANPEROXIDASE"/>
</dbReference>
<dbReference type="Gene3D" id="1.10.640.10">
    <property type="entry name" value="Haem peroxidase domain superfamily, animal type"/>
    <property type="match status" value="2"/>
</dbReference>
<dbReference type="PROSITE" id="PS50292">
    <property type="entry name" value="PEROXIDASE_3"/>
    <property type="match status" value="1"/>
</dbReference>
<dbReference type="GO" id="GO:0006979">
    <property type="term" value="P:response to oxidative stress"/>
    <property type="evidence" value="ECO:0007669"/>
    <property type="project" value="InterPro"/>
</dbReference>
<keyword evidence="2" id="KW-0479">Metal-binding</keyword>
<keyword evidence="1" id="KW-0560">Oxidoreductase</keyword>
<dbReference type="InterPro" id="IPR019791">
    <property type="entry name" value="Haem_peroxidase_animal"/>
</dbReference>
<protein>
    <recommendedName>
        <fullName evidence="6">Peroxidase</fullName>
    </recommendedName>
</protein>
<evidence type="ECO:0000256" key="2">
    <source>
        <dbReference type="PIRSR" id="PIRSR619791-2"/>
    </source>
</evidence>
<keyword evidence="1" id="KW-0575">Peroxidase</keyword>
<keyword evidence="2" id="KW-0349">Heme</keyword>
<dbReference type="PANTHER" id="PTHR11475:SF144">
    <property type="entry name" value="NAD(P)H OXIDASE (H2O2-FORMING)"/>
    <property type="match status" value="1"/>
</dbReference>
<dbReference type="InterPro" id="IPR037120">
    <property type="entry name" value="Haem_peroxidase_sf_animal"/>
</dbReference>
<feature type="binding site" description="axial binding residue" evidence="2">
    <location>
        <position position="352"/>
    </location>
    <ligand>
        <name>heme b</name>
        <dbReference type="ChEBI" id="CHEBI:60344"/>
    </ligand>
    <ligandPart>
        <name>Fe</name>
        <dbReference type="ChEBI" id="CHEBI:18248"/>
    </ligandPart>
</feature>
<feature type="chain" id="PRO_5040281627" description="Peroxidase" evidence="3">
    <location>
        <begin position="18"/>
        <end position="400"/>
    </location>
</feature>
<dbReference type="AlphaFoldDB" id="A0A9N9XCN8"/>
<organism evidence="4 5">
    <name type="scientific">Diabrotica balteata</name>
    <name type="common">Banded cucumber beetle</name>
    <dbReference type="NCBI Taxonomy" id="107213"/>
    <lineage>
        <taxon>Eukaryota</taxon>
        <taxon>Metazoa</taxon>
        <taxon>Ecdysozoa</taxon>
        <taxon>Arthropoda</taxon>
        <taxon>Hexapoda</taxon>
        <taxon>Insecta</taxon>
        <taxon>Pterygota</taxon>
        <taxon>Neoptera</taxon>
        <taxon>Endopterygota</taxon>
        <taxon>Coleoptera</taxon>
        <taxon>Polyphaga</taxon>
        <taxon>Cucujiformia</taxon>
        <taxon>Chrysomeloidea</taxon>
        <taxon>Chrysomelidae</taxon>
        <taxon>Galerucinae</taxon>
        <taxon>Diabroticina</taxon>
        <taxon>Diabroticites</taxon>
        <taxon>Diabrotica</taxon>
    </lineage>
</organism>
<accession>A0A9N9XCN8</accession>
<dbReference type="Proteomes" id="UP001153709">
    <property type="component" value="Chromosome 4"/>
</dbReference>
<dbReference type="SUPFAM" id="SSF48113">
    <property type="entry name" value="Heme-dependent peroxidases"/>
    <property type="match status" value="1"/>
</dbReference>
<evidence type="ECO:0008006" key="6">
    <source>
        <dbReference type="Google" id="ProtNLM"/>
    </source>
</evidence>
<evidence type="ECO:0000313" key="5">
    <source>
        <dbReference type="Proteomes" id="UP001153709"/>
    </source>
</evidence>
<reference evidence="4" key="1">
    <citation type="submission" date="2022-01" db="EMBL/GenBank/DDBJ databases">
        <authorList>
            <person name="King R."/>
        </authorList>
    </citation>
    <scope>NUCLEOTIDE SEQUENCE</scope>
</reference>
<name>A0A9N9XCN8_DIABA</name>
<evidence type="ECO:0000313" key="4">
    <source>
        <dbReference type="EMBL" id="CAG9833955.1"/>
    </source>
</evidence>
<dbReference type="EMBL" id="OU898279">
    <property type="protein sequence ID" value="CAG9833955.1"/>
    <property type="molecule type" value="Genomic_DNA"/>
</dbReference>
<sequence length="400" mass="46339">MKHIWIFLVVVFAVYQSDQLLSKTEKQRYDGWFNNLAHPEWGSVDSHLIRRTPAAYSDGVYMLSGQDRPSPRKLSRLFMKGLDGLGSMKNRTALLAFFGQLVTSEIVMASESGCPIEMHHIEIEKCDEMYDQDCSGTKYIPFHRASYDMKTGQSPNSPREQLNQVTSWIDGSFIYSTSEPWVNAMRSFENGSFLTDSTGKMPVHNHMRVPLFNYPVPHMMKTLSTERLFLLGDARTNQNPALLTISVLFFRWHNVVAWKIKKHNPDWSDEDVFQKARRIVIATLQTKKCFIEVIKGSEKPLFQPEYFFQNVIVYEYIPAFLEETLPPYKGYNPDIHPGITHVFQSAAFRFGHSLIPPGLYRRDSKCNFKKTPMGDIALRLCSTWWDSNFPKHLYFKSIFN</sequence>
<keyword evidence="3" id="KW-0732">Signal</keyword>
<dbReference type="Pfam" id="PF03098">
    <property type="entry name" value="An_peroxidase"/>
    <property type="match status" value="2"/>
</dbReference>
<gene>
    <name evidence="4" type="ORF">DIABBA_LOCUS7307</name>
</gene>
<dbReference type="OrthoDB" id="6019201at2759"/>
<proteinExistence type="predicted"/>
<dbReference type="PANTHER" id="PTHR11475">
    <property type="entry name" value="OXIDASE/PEROXIDASE"/>
    <property type="match status" value="1"/>
</dbReference>
<dbReference type="InterPro" id="IPR010255">
    <property type="entry name" value="Haem_peroxidase_sf"/>
</dbReference>
<dbReference type="GO" id="GO:0046872">
    <property type="term" value="F:metal ion binding"/>
    <property type="evidence" value="ECO:0007669"/>
    <property type="project" value="UniProtKB-KW"/>
</dbReference>
<keyword evidence="5" id="KW-1185">Reference proteome</keyword>
<dbReference type="GO" id="GO:0020037">
    <property type="term" value="F:heme binding"/>
    <property type="evidence" value="ECO:0007669"/>
    <property type="project" value="InterPro"/>
</dbReference>
<keyword evidence="2" id="KW-0408">Iron</keyword>